<proteinExistence type="predicted"/>
<dbReference type="EMBL" id="RCBY01000537">
    <property type="protein sequence ID" value="RQH16840.1"/>
    <property type="molecule type" value="Genomic_DNA"/>
</dbReference>
<sequence length="136" mass="15190">MVAGSLQDLDRAVVVGQRSFGKGLVQNIRPLSYNTQLKVTTAKYYTPSGRCIQAINYAERREDGSVVRIPDSLKNEFKTRNGRSVYDGGGIEPDVKVEMENSILIINALNRDGLIFEFATDYVRKNPNAPELEHLS</sequence>
<dbReference type="Pfam" id="PF03572">
    <property type="entry name" value="Peptidase_S41"/>
    <property type="match status" value="1"/>
</dbReference>
<evidence type="ECO:0000259" key="1">
    <source>
        <dbReference type="Pfam" id="PF03572"/>
    </source>
</evidence>
<dbReference type="AlphaFoldDB" id="A0A3N6P3P0"/>
<dbReference type="GO" id="GO:0004175">
    <property type="term" value="F:endopeptidase activity"/>
    <property type="evidence" value="ECO:0007669"/>
    <property type="project" value="TreeGrafter"/>
</dbReference>
<dbReference type="OrthoDB" id="9812068at2"/>
<organism evidence="2 3">
    <name type="scientific">Okeania hirsuta</name>
    <dbReference type="NCBI Taxonomy" id="1458930"/>
    <lineage>
        <taxon>Bacteria</taxon>
        <taxon>Bacillati</taxon>
        <taxon>Cyanobacteriota</taxon>
        <taxon>Cyanophyceae</taxon>
        <taxon>Oscillatoriophycideae</taxon>
        <taxon>Oscillatoriales</taxon>
        <taxon>Microcoleaceae</taxon>
        <taxon>Okeania</taxon>
    </lineage>
</organism>
<name>A0A3N6P3P0_9CYAN</name>
<reference evidence="2 3" key="1">
    <citation type="journal article" date="2018" name="ACS Chem. Biol.">
        <title>Ketoreductase domain dysfunction expands chemodiversity: malyngamide biosynthesis in the cyanobacterium Okeania hirsuta.</title>
        <authorList>
            <person name="Moss N.A."/>
            <person name="Leao T."/>
            <person name="Rankin M."/>
            <person name="McCullough T.M."/>
            <person name="Qu P."/>
            <person name="Korobeynikov A."/>
            <person name="Smith J.L."/>
            <person name="Gerwick L."/>
            <person name="Gerwick W.H."/>
        </authorList>
    </citation>
    <scope>NUCLEOTIDE SEQUENCE [LARGE SCALE GENOMIC DNA]</scope>
    <source>
        <strain evidence="2 3">PAB10Feb10-1</strain>
    </source>
</reference>
<evidence type="ECO:0000313" key="2">
    <source>
        <dbReference type="EMBL" id="RQH16840.1"/>
    </source>
</evidence>
<dbReference type="PANTHER" id="PTHR32060">
    <property type="entry name" value="TAIL-SPECIFIC PROTEASE"/>
    <property type="match status" value="1"/>
</dbReference>
<dbReference type="PANTHER" id="PTHR32060:SF30">
    <property type="entry name" value="CARBOXY-TERMINAL PROCESSING PROTEASE CTPA"/>
    <property type="match status" value="1"/>
</dbReference>
<feature type="domain" description="Tail specific protease" evidence="1">
    <location>
        <begin position="1"/>
        <end position="54"/>
    </location>
</feature>
<evidence type="ECO:0000313" key="3">
    <source>
        <dbReference type="Proteomes" id="UP000269154"/>
    </source>
</evidence>
<gene>
    <name evidence="2" type="ORF">D5R40_33725</name>
</gene>
<protein>
    <recommendedName>
        <fullName evidence="1">Tail specific protease domain-containing protein</fullName>
    </recommendedName>
</protein>
<dbReference type="GO" id="GO:0030288">
    <property type="term" value="C:outer membrane-bounded periplasmic space"/>
    <property type="evidence" value="ECO:0007669"/>
    <property type="project" value="TreeGrafter"/>
</dbReference>
<dbReference type="InterPro" id="IPR005151">
    <property type="entry name" value="Tail-specific_protease"/>
</dbReference>
<dbReference type="GO" id="GO:0007165">
    <property type="term" value="P:signal transduction"/>
    <property type="evidence" value="ECO:0007669"/>
    <property type="project" value="TreeGrafter"/>
</dbReference>
<dbReference type="GO" id="GO:0006508">
    <property type="term" value="P:proteolysis"/>
    <property type="evidence" value="ECO:0007669"/>
    <property type="project" value="InterPro"/>
</dbReference>
<dbReference type="RefSeq" id="WP_124155856.1">
    <property type="nucleotide sequence ID" value="NZ_CAWOLW010000487.1"/>
</dbReference>
<comment type="caution">
    <text evidence="2">The sequence shown here is derived from an EMBL/GenBank/DDBJ whole genome shotgun (WGS) entry which is preliminary data.</text>
</comment>
<keyword evidence="3" id="KW-1185">Reference proteome</keyword>
<accession>A0A3N6P3P0</accession>
<dbReference type="SUPFAM" id="SSF52096">
    <property type="entry name" value="ClpP/crotonase"/>
    <property type="match status" value="1"/>
</dbReference>
<dbReference type="Proteomes" id="UP000269154">
    <property type="component" value="Unassembled WGS sequence"/>
</dbReference>
<dbReference type="InterPro" id="IPR029045">
    <property type="entry name" value="ClpP/crotonase-like_dom_sf"/>
</dbReference>
<dbReference type="GO" id="GO:0008236">
    <property type="term" value="F:serine-type peptidase activity"/>
    <property type="evidence" value="ECO:0007669"/>
    <property type="project" value="InterPro"/>
</dbReference>
<dbReference type="Gene3D" id="3.90.226.10">
    <property type="entry name" value="2-enoyl-CoA Hydratase, Chain A, domain 1"/>
    <property type="match status" value="1"/>
</dbReference>